<reference evidence="2 3" key="1">
    <citation type="submission" date="2020-05" db="EMBL/GenBank/DDBJ databases">
        <authorList>
            <person name="Whitworth D."/>
        </authorList>
    </citation>
    <scope>NUCLEOTIDE SEQUENCE [LARGE SCALE GENOMIC DNA]</scope>
    <source>
        <strain evidence="2 3">AM005</strain>
    </source>
</reference>
<feature type="transmembrane region" description="Helical" evidence="1">
    <location>
        <begin position="141"/>
        <end position="168"/>
    </location>
</feature>
<evidence type="ECO:0000313" key="2">
    <source>
        <dbReference type="EMBL" id="NOJ79591.1"/>
    </source>
</evidence>
<keyword evidence="1" id="KW-0812">Transmembrane</keyword>
<evidence type="ECO:0000256" key="1">
    <source>
        <dbReference type="SAM" id="Phobius"/>
    </source>
</evidence>
<evidence type="ECO:0000313" key="3">
    <source>
        <dbReference type="Proteomes" id="UP000533080"/>
    </source>
</evidence>
<sequence length="180" mass="18564">MACSPVCEWNGRAAGPLPARHLTRHRGELGTMENTYGTMNSPGGAGAKEAVSLPAILLMVLSAITVLLGLINVLQAFGGADPAVEEALNNPDLPEGARQLLAGMTTTGGKLMLALPTLLLNGLVFFGALKMKNLQNYGLAMTAAIISVIPCCGPCACLGIPVGIWALVVLNKPEVKAAFT</sequence>
<keyword evidence="1" id="KW-1133">Transmembrane helix</keyword>
<gene>
    <name evidence="2" type="ORF">HNV28_14780</name>
</gene>
<dbReference type="EMBL" id="JABFNT010000041">
    <property type="protein sequence ID" value="NOJ79591.1"/>
    <property type="molecule type" value="Genomic_DNA"/>
</dbReference>
<dbReference type="Proteomes" id="UP000533080">
    <property type="component" value="Unassembled WGS sequence"/>
</dbReference>
<organism evidence="2 3">
    <name type="scientific">Myxococcus xanthus</name>
    <dbReference type="NCBI Taxonomy" id="34"/>
    <lineage>
        <taxon>Bacteria</taxon>
        <taxon>Pseudomonadati</taxon>
        <taxon>Myxococcota</taxon>
        <taxon>Myxococcia</taxon>
        <taxon>Myxococcales</taxon>
        <taxon>Cystobacterineae</taxon>
        <taxon>Myxococcaceae</taxon>
        <taxon>Myxococcus</taxon>
    </lineage>
</organism>
<dbReference type="RefSeq" id="WP_171441848.1">
    <property type="nucleotide sequence ID" value="NZ_JABFNS010000066.1"/>
</dbReference>
<accession>A0A7Y4IHX1</accession>
<proteinExistence type="predicted"/>
<name>A0A7Y4IHX1_MYXXA</name>
<dbReference type="AlphaFoldDB" id="A0A7Y4IHX1"/>
<feature type="transmembrane region" description="Helical" evidence="1">
    <location>
        <begin position="55"/>
        <end position="77"/>
    </location>
</feature>
<feature type="transmembrane region" description="Helical" evidence="1">
    <location>
        <begin position="111"/>
        <end position="129"/>
    </location>
</feature>
<keyword evidence="1" id="KW-0472">Membrane</keyword>
<comment type="caution">
    <text evidence="2">The sequence shown here is derived from an EMBL/GenBank/DDBJ whole genome shotgun (WGS) entry which is preliminary data.</text>
</comment>
<protein>
    <submittedName>
        <fullName evidence="2">Uncharacterized protein</fullName>
    </submittedName>
</protein>